<dbReference type="PIRSF" id="PIRSF028099">
    <property type="entry name" value="DUF1111"/>
    <property type="match status" value="1"/>
</dbReference>
<keyword evidence="3 4" id="KW-0408">Iron</keyword>
<keyword evidence="7" id="KW-1185">Reference proteome</keyword>
<dbReference type="InterPro" id="IPR036909">
    <property type="entry name" value="Cyt_c-like_dom_sf"/>
</dbReference>
<name>A0ABY6D8K7_9RHOB</name>
<feature type="domain" description="Cytochrome c" evidence="5">
    <location>
        <begin position="364"/>
        <end position="496"/>
    </location>
</feature>
<evidence type="ECO:0000259" key="5">
    <source>
        <dbReference type="PROSITE" id="PS51007"/>
    </source>
</evidence>
<evidence type="ECO:0000256" key="1">
    <source>
        <dbReference type="ARBA" id="ARBA00022617"/>
    </source>
</evidence>
<organism evidence="6 7">
    <name type="scientific">Roseovarius pelagicus</name>
    <dbReference type="NCBI Taxonomy" id="2980108"/>
    <lineage>
        <taxon>Bacteria</taxon>
        <taxon>Pseudomonadati</taxon>
        <taxon>Pseudomonadota</taxon>
        <taxon>Alphaproteobacteria</taxon>
        <taxon>Rhodobacterales</taxon>
        <taxon>Roseobacteraceae</taxon>
        <taxon>Roseovarius</taxon>
    </lineage>
</organism>
<dbReference type="Proteomes" id="UP001064087">
    <property type="component" value="Chromosome"/>
</dbReference>
<dbReference type="PANTHER" id="PTHR30600:SF4">
    <property type="entry name" value="CYTOCHROME C DOMAIN-CONTAINING PROTEIN"/>
    <property type="match status" value="1"/>
</dbReference>
<dbReference type="InterPro" id="IPR009056">
    <property type="entry name" value="Cyt_c-like_dom"/>
</dbReference>
<dbReference type="EMBL" id="CP106738">
    <property type="protein sequence ID" value="UXX82239.1"/>
    <property type="molecule type" value="Genomic_DNA"/>
</dbReference>
<evidence type="ECO:0000256" key="3">
    <source>
        <dbReference type="ARBA" id="ARBA00023004"/>
    </source>
</evidence>
<dbReference type="PROSITE" id="PS51007">
    <property type="entry name" value="CYTC"/>
    <property type="match status" value="1"/>
</dbReference>
<dbReference type="RefSeq" id="WP_165194500.1">
    <property type="nucleotide sequence ID" value="NZ_CP106738.1"/>
</dbReference>
<dbReference type="SUPFAM" id="SSF46626">
    <property type="entry name" value="Cytochrome c"/>
    <property type="match status" value="1"/>
</dbReference>
<evidence type="ECO:0000313" key="7">
    <source>
        <dbReference type="Proteomes" id="UP001064087"/>
    </source>
</evidence>
<dbReference type="Gene3D" id="1.10.760.10">
    <property type="entry name" value="Cytochrome c-like domain"/>
    <property type="match status" value="1"/>
</dbReference>
<dbReference type="Pfam" id="PF06537">
    <property type="entry name" value="DHOR"/>
    <property type="match status" value="1"/>
</dbReference>
<keyword evidence="1 4" id="KW-0349">Heme</keyword>
<evidence type="ECO:0000256" key="4">
    <source>
        <dbReference type="PROSITE-ProRule" id="PRU00433"/>
    </source>
</evidence>
<accession>A0ABY6D8K7</accession>
<evidence type="ECO:0000313" key="6">
    <source>
        <dbReference type="EMBL" id="UXX82239.1"/>
    </source>
</evidence>
<keyword evidence="2 4" id="KW-0479">Metal-binding</keyword>
<gene>
    <name evidence="6" type="ORF">N7U68_14165</name>
</gene>
<proteinExistence type="predicted"/>
<sequence>MAVLCGAAVHADPLAEPHLDIIPRTAQEAARIADVTAPVTSFDAAAPFEEMSAGAATVRARTNADAFSLPSGNIAFEDELKFKVGNGLFRKLWVSSPSSTLASDGLGPLYNARSCQRCHLKDGRGHPPEGPEDSAVSMFLRVSIPGTEADAIAGIEDYIATLPEPTYGSQLQDFSLPGHAAEYRLQITYEEVTVPLSDGEVATLRQPTFTAADLGYGPLHPDAMLSPRVAPQMIGLGLLEAVPAADIVAGADPDDADGDGISGRANIVWSTEFDQPMLGRFGLKAGNPTIREQSASAFVGDIGISNPLFAAASGECTDLQADCMAAPNGADDDRVYEIDAEGLELVTFYSRNLAVPKRRDVDDPEVLRGKEVFYTTGCTACHTPSFVTHRLRDQPEQSFQLIWPYTDLLLHDMGEGLADHRPEVRATGYEWRTPPLWGIGLTEQVSGHSYFLHDGRARSLLEAVLWHGGEAQGARDAVVEMPAADRAALIRFLESL</sequence>
<protein>
    <submittedName>
        <fullName evidence="6">C-type cytochrome</fullName>
    </submittedName>
</protein>
<dbReference type="InterPro" id="IPR051395">
    <property type="entry name" value="Cytochrome_c_Peroxidase/MauG"/>
</dbReference>
<reference evidence="6" key="1">
    <citation type="submission" date="2022-10" db="EMBL/GenBank/DDBJ databases">
        <title>Roseovarius pelagicus sp. nov., isolated from Arctic seawater.</title>
        <authorList>
            <person name="Hong Y.W."/>
            <person name="Hwang C.Y."/>
        </authorList>
    </citation>
    <scope>NUCLEOTIDE SEQUENCE</scope>
    <source>
        <strain evidence="6">HL-MP18</strain>
    </source>
</reference>
<dbReference type="InterPro" id="IPR010538">
    <property type="entry name" value="DHOR"/>
</dbReference>
<dbReference type="PANTHER" id="PTHR30600">
    <property type="entry name" value="CYTOCHROME C PEROXIDASE-RELATED"/>
    <property type="match status" value="1"/>
</dbReference>
<evidence type="ECO:0000256" key="2">
    <source>
        <dbReference type="ARBA" id="ARBA00022723"/>
    </source>
</evidence>